<keyword evidence="2" id="KW-1185">Reference proteome</keyword>
<name>W3XP79_PESFW</name>
<accession>W3XP79</accession>
<dbReference type="HOGENOM" id="CLU_2794749_0_0_1"/>
<dbReference type="RefSeq" id="XP_007828355.1">
    <property type="nucleotide sequence ID" value="XM_007830164.1"/>
</dbReference>
<proteinExistence type="predicted"/>
<dbReference type="GeneID" id="19266596"/>
<evidence type="ECO:0000313" key="1">
    <source>
        <dbReference type="EMBL" id="ETS87755.1"/>
    </source>
</evidence>
<sequence length="68" mass="7065">MLSDTVTLLDKVKKGTVTKPIKNIGKLEGILRRISICIGIGIDVGFCVGVGVGVGTGIDCPLIRIAID</sequence>
<gene>
    <name evidence="1" type="ORF">PFICI_01583</name>
</gene>
<reference evidence="2" key="1">
    <citation type="journal article" date="2015" name="BMC Genomics">
        <title>Genomic and transcriptomic analysis of the endophytic fungus Pestalotiopsis fici reveals its lifestyle and high potential for synthesis of natural products.</title>
        <authorList>
            <person name="Wang X."/>
            <person name="Zhang X."/>
            <person name="Liu L."/>
            <person name="Xiang M."/>
            <person name="Wang W."/>
            <person name="Sun X."/>
            <person name="Che Y."/>
            <person name="Guo L."/>
            <person name="Liu G."/>
            <person name="Guo L."/>
            <person name="Wang C."/>
            <person name="Yin W.B."/>
            <person name="Stadler M."/>
            <person name="Zhang X."/>
            <person name="Liu X."/>
        </authorList>
    </citation>
    <scope>NUCLEOTIDE SEQUENCE [LARGE SCALE GENOMIC DNA]</scope>
    <source>
        <strain evidence="2">W106-1 / CGMCC3.15140</strain>
    </source>
</reference>
<protein>
    <submittedName>
        <fullName evidence="1">Uncharacterized protein</fullName>
    </submittedName>
</protein>
<evidence type="ECO:0000313" key="2">
    <source>
        <dbReference type="Proteomes" id="UP000030651"/>
    </source>
</evidence>
<dbReference type="Proteomes" id="UP000030651">
    <property type="component" value="Unassembled WGS sequence"/>
</dbReference>
<dbReference type="AlphaFoldDB" id="W3XP79"/>
<organism evidence="1 2">
    <name type="scientific">Pestalotiopsis fici (strain W106-1 / CGMCC3.15140)</name>
    <dbReference type="NCBI Taxonomy" id="1229662"/>
    <lineage>
        <taxon>Eukaryota</taxon>
        <taxon>Fungi</taxon>
        <taxon>Dikarya</taxon>
        <taxon>Ascomycota</taxon>
        <taxon>Pezizomycotina</taxon>
        <taxon>Sordariomycetes</taxon>
        <taxon>Xylariomycetidae</taxon>
        <taxon>Amphisphaeriales</taxon>
        <taxon>Sporocadaceae</taxon>
        <taxon>Pestalotiopsis</taxon>
    </lineage>
</organism>
<dbReference type="KEGG" id="pfy:PFICI_01583"/>
<dbReference type="EMBL" id="KI912109">
    <property type="protein sequence ID" value="ETS87755.1"/>
    <property type="molecule type" value="Genomic_DNA"/>
</dbReference>
<dbReference type="InParanoid" id="W3XP79"/>